<dbReference type="Proteomes" id="UP000502677">
    <property type="component" value="Chromosome"/>
</dbReference>
<dbReference type="SUPFAM" id="SSF52317">
    <property type="entry name" value="Class I glutamine amidotransferase-like"/>
    <property type="match status" value="1"/>
</dbReference>
<feature type="active site" evidence="2">
    <location>
        <position position="216"/>
    </location>
</feature>
<name>A0A6G7XJJ0_9MICO</name>
<dbReference type="PROSITE" id="PS51274">
    <property type="entry name" value="GATASE_COBBQ"/>
    <property type="match status" value="1"/>
</dbReference>
<dbReference type="GO" id="GO:0016740">
    <property type="term" value="F:transferase activity"/>
    <property type="evidence" value="ECO:0007669"/>
    <property type="project" value="UniProtKB-KW"/>
</dbReference>
<dbReference type="CDD" id="cd01750">
    <property type="entry name" value="GATase1_CobQ"/>
    <property type="match status" value="1"/>
</dbReference>
<protein>
    <recommendedName>
        <fullName evidence="2">Lipid II isoglutaminyl synthase (glutamine-hydrolyzing) subunit GatD</fullName>
        <ecNumber evidence="2">6.3.5.13</ecNumber>
    </recommendedName>
    <alternativeName>
        <fullName evidence="2">Lipid II isoglutaminyl synthase glutaminase subunit</fullName>
        <ecNumber evidence="2">3.5.1.2</ecNumber>
    </alternativeName>
</protein>
<dbReference type="UniPathway" id="UPA00219"/>
<comment type="similarity">
    <text evidence="2">Belongs to the CobB/CobQ family. GatD subfamily.</text>
</comment>
<dbReference type="GO" id="GO:0140282">
    <property type="term" value="F:carbon-nitrogen ligase activity on lipid II"/>
    <property type="evidence" value="ECO:0007669"/>
    <property type="project" value="UniProtKB-UniRule"/>
</dbReference>
<keyword evidence="2" id="KW-0378">Hydrolase</keyword>
<keyword evidence="2" id="KW-0436">Ligase</keyword>
<sequence>MHLHSHACPAQRTCRADRSGERLVSETPELLIASLYPRDMNIYGDRGNVLSLARRVRAQGFAPRVVDVNPGDPLPDEIDIVIGGGGQDSGQNRVAKDLAQRADSIRALAADGTPMLMVCGLYQLFGHRFVTHTGDELVGIGVLDVETRGGAERMIGNIVLDSEEFGEIIGYENHSGDTTLGSGSRPLGKVKQGAGNNPRDGVEGARSGNVIGTYLHGSLLPKNPALSDFLIGEAATRRYGSFTPIAGANETVLLARESAKRRPR</sequence>
<feature type="domain" description="CobB/CobQ-like glutamine amidotransferase" evidence="4">
    <location>
        <begin position="32"/>
        <end position="223"/>
    </location>
</feature>
<dbReference type="EC" id="6.3.5.13" evidence="2"/>
<dbReference type="PANTHER" id="PTHR21343:SF9">
    <property type="entry name" value="LIPID II ISOGLUTAMINYL SYNTHASE (GLUTAMINE-HYDROLYZING) SUBUNIT GATD"/>
    <property type="match status" value="1"/>
</dbReference>
<dbReference type="GO" id="GO:0071555">
    <property type="term" value="P:cell wall organization"/>
    <property type="evidence" value="ECO:0007669"/>
    <property type="project" value="UniProtKB-KW"/>
</dbReference>
<evidence type="ECO:0000256" key="3">
    <source>
        <dbReference type="SAM" id="MobiDB-lite"/>
    </source>
</evidence>
<comment type="function">
    <text evidence="2">The lipid II isoglutaminyl synthase complex catalyzes the formation of alpha-D-isoglutamine in the cell wall lipid II stem peptide. The GatD subunit catalyzes the hydrolysis of glutamine to glutamate and ammonia. The resulting ammonia molecule is channeled to the active site of MurT.</text>
</comment>
<evidence type="ECO:0000313" key="6">
    <source>
        <dbReference type="Proteomes" id="UP000502677"/>
    </source>
</evidence>
<proteinExistence type="inferred from homology"/>
<keyword evidence="2" id="KW-0133">Cell shape</keyword>
<dbReference type="InterPro" id="IPR033949">
    <property type="entry name" value="CobQ_GATase1"/>
</dbReference>
<dbReference type="GO" id="GO:0009252">
    <property type="term" value="P:peptidoglycan biosynthetic process"/>
    <property type="evidence" value="ECO:0007669"/>
    <property type="project" value="UniProtKB-UniRule"/>
</dbReference>
<feature type="active site" description="Nucleophile" evidence="2">
    <location>
        <position position="119"/>
    </location>
</feature>
<dbReference type="EC" id="3.5.1.2" evidence="2"/>
<comment type="catalytic activity">
    <reaction evidence="2">
        <text>L-glutamine + H2O = L-glutamate + NH4(+)</text>
        <dbReference type="Rhea" id="RHEA:15889"/>
        <dbReference type="ChEBI" id="CHEBI:15377"/>
        <dbReference type="ChEBI" id="CHEBI:28938"/>
        <dbReference type="ChEBI" id="CHEBI:29985"/>
        <dbReference type="ChEBI" id="CHEBI:58359"/>
        <dbReference type="EC" id="3.5.1.2"/>
    </reaction>
</comment>
<keyword evidence="1 2" id="KW-0315">Glutamine amidotransferase</keyword>
<evidence type="ECO:0000256" key="1">
    <source>
        <dbReference type="ARBA" id="ARBA00022962"/>
    </source>
</evidence>
<reference evidence="5 6" key="1">
    <citation type="submission" date="2020-03" db="EMBL/GenBank/DDBJ databases">
        <title>Leucobacter sp. nov., isolated from beetles.</title>
        <authorList>
            <person name="Hyun D.-W."/>
            <person name="Bae J.-W."/>
        </authorList>
    </citation>
    <scope>NUCLEOTIDE SEQUENCE [LARGE SCALE GENOMIC DNA]</scope>
    <source>
        <strain evidence="5 6">HDW9C</strain>
    </source>
</reference>
<keyword evidence="2" id="KW-0961">Cell wall biogenesis/degradation</keyword>
<evidence type="ECO:0000313" key="5">
    <source>
        <dbReference type="EMBL" id="QIK64656.1"/>
    </source>
</evidence>
<comment type="pathway">
    <text evidence="2">Cell wall biogenesis; peptidoglycan biosynthesis.</text>
</comment>
<dbReference type="InterPro" id="IPR011698">
    <property type="entry name" value="GATase_3"/>
</dbReference>
<keyword evidence="6" id="KW-1185">Reference proteome</keyword>
<feature type="binding site" evidence="2">
    <location>
        <position position="153"/>
    </location>
    <ligand>
        <name>substrate</name>
    </ligand>
</feature>
<dbReference type="KEGG" id="lvi:G7068_02040"/>
<dbReference type="GO" id="GO:0009236">
    <property type="term" value="P:cobalamin biosynthetic process"/>
    <property type="evidence" value="ECO:0007669"/>
    <property type="project" value="InterPro"/>
</dbReference>
<keyword evidence="2" id="KW-0573">Peptidoglycan synthesis</keyword>
<evidence type="ECO:0000256" key="2">
    <source>
        <dbReference type="HAMAP-Rule" id="MF_02213"/>
    </source>
</evidence>
<dbReference type="GO" id="GO:0004359">
    <property type="term" value="F:glutaminase activity"/>
    <property type="evidence" value="ECO:0007669"/>
    <property type="project" value="UniProtKB-UniRule"/>
</dbReference>
<dbReference type="InterPro" id="IPR029062">
    <property type="entry name" value="Class_I_gatase-like"/>
</dbReference>
<dbReference type="HAMAP" id="MF_02213">
    <property type="entry name" value="Lipid_II_synth_GatD"/>
    <property type="match status" value="1"/>
</dbReference>
<dbReference type="EMBL" id="CP049863">
    <property type="protein sequence ID" value="QIK64656.1"/>
    <property type="molecule type" value="Genomic_DNA"/>
</dbReference>
<dbReference type="PANTHER" id="PTHR21343">
    <property type="entry name" value="DETHIOBIOTIN SYNTHETASE"/>
    <property type="match status" value="1"/>
</dbReference>
<accession>A0A6G7XJJ0</accession>
<dbReference type="AlphaFoldDB" id="A0A6G7XJJ0"/>
<keyword evidence="5" id="KW-0808">Transferase</keyword>
<dbReference type="Pfam" id="PF07685">
    <property type="entry name" value="GATase_3"/>
    <property type="match status" value="1"/>
</dbReference>
<gene>
    <name evidence="2" type="primary">gatD</name>
    <name evidence="5" type="ORF">G7068_02040</name>
</gene>
<dbReference type="GO" id="GO:0008360">
    <property type="term" value="P:regulation of cell shape"/>
    <property type="evidence" value="ECO:0007669"/>
    <property type="project" value="UniProtKB-KW"/>
</dbReference>
<dbReference type="InterPro" id="IPR043702">
    <property type="entry name" value="Lipid_II_synth_GatD"/>
</dbReference>
<evidence type="ECO:0000259" key="4">
    <source>
        <dbReference type="Pfam" id="PF07685"/>
    </source>
</evidence>
<dbReference type="Gene3D" id="3.40.50.880">
    <property type="match status" value="1"/>
</dbReference>
<feature type="region of interest" description="Disordered" evidence="3">
    <location>
        <begin position="176"/>
        <end position="203"/>
    </location>
</feature>
<comment type="subunit">
    <text evidence="2">Forms a heterodimer with MurT.</text>
</comment>
<comment type="catalytic activity">
    <reaction evidence="2">
        <text>beta-D-GlcNAc-(1-&gt;4)-Mur2Ac(oyl-L-Ala-gamma-D-Glu-L-Lys-D-Ala-D-Ala)-di-trans,octa-cis-undecaprenyl diphosphate + L-glutamine + ATP + H2O = beta-D-GlcNAc-(1-&gt;4)-Mur2Ac(oyl-L-Ala-D-isoglutaminyl-L-Lys-D-Ala-D-Ala)-di-trans,octa-cis-undecaprenyl diphosphate + L-glutamate + ADP + phosphate + H(+)</text>
        <dbReference type="Rhea" id="RHEA:57928"/>
        <dbReference type="ChEBI" id="CHEBI:15377"/>
        <dbReference type="ChEBI" id="CHEBI:15378"/>
        <dbReference type="ChEBI" id="CHEBI:29985"/>
        <dbReference type="ChEBI" id="CHEBI:30616"/>
        <dbReference type="ChEBI" id="CHEBI:43474"/>
        <dbReference type="ChEBI" id="CHEBI:58359"/>
        <dbReference type="ChEBI" id="CHEBI:60033"/>
        <dbReference type="ChEBI" id="CHEBI:62233"/>
        <dbReference type="ChEBI" id="CHEBI:456216"/>
        <dbReference type="EC" id="6.3.5.13"/>
    </reaction>
</comment>
<organism evidence="5 6">
    <name type="scientific">Leucobacter viscericola</name>
    <dbReference type="NCBI Taxonomy" id="2714935"/>
    <lineage>
        <taxon>Bacteria</taxon>
        <taxon>Bacillati</taxon>
        <taxon>Actinomycetota</taxon>
        <taxon>Actinomycetes</taxon>
        <taxon>Micrococcales</taxon>
        <taxon>Microbacteriaceae</taxon>
        <taxon>Leucobacter</taxon>
    </lineage>
</organism>